<evidence type="ECO:0000313" key="3">
    <source>
        <dbReference type="EMBL" id="CAF3774511.1"/>
    </source>
</evidence>
<dbReference type="Proteomes" id="UP000663868">
    <property type="component" value="Unassembled WGS sequence"/>
</dbReference>
<protein>
    <submittedName>
        <fullName evidence="3">Uncharacterized protein</fullName>
    </submittedName>
</protein>
<sequence>MNEFLSLIYLFSIVFALPLSIICTCYICIILSIASLPPIIDLIIYIPQGKFNPLIYRIEWVSASANALISAISQSFVSPQLRKLLMKD</sequence>
<dbReference type="EMBL" id="CAJNOE010000090">
    <property type="protein sequence ID" value="CAF0893098.1"/>
    <property type="molecule type" value="Genomic_DNA"/>
</dbReference>
<name>A0A818ZTI0_9BILA</name>
<accession>A0A818ZTI0</accession>
<keyword evidence="1" id="KW-0472">Membrane</keyword>
<feature type="transmembrane region" description="Helical" evidence="1">
    <location>
        <begin position="7"/>
        <end position="34"/>
    </location>
</feature>
<dbReference type="AlphaFoldDB" id="A0A818ZTI0"/>
<dbReference type="EMBL" id="CAJOBB010000909">
    <property type="protein sequence ID" value="CAF3774511.1"/>
    <property type="molecule type" value="Genomic_DNA"/>
</dbReference>
<evidence type="ECO:0000256" key="1">
    <source>
        <dbReference type="SAM" id="Phobius"/>
    </source>
</evidence>
<comment type="caution">
    <text evidence="3">The sequence shown here is derived from an EMBL/GenBank/DDBJ whole genome shotgun (WGS) entry which is preliminary data.</text>
</comment>
<organism evidence="3 4">
    <name type="scientific">Adineta steineri</name>
    <dbReference type="NCBI Taxonomy" id="433720"/>
    <lineage>
        <taxon>Eukaryota</taxon>
        <taxon>Metazoa</taxon>
        <taxon>Spiralia</taxon>
        <taxon>Gnathifera</taxon>
        <taxon>Rotifera</taxon>
        <taxon>Eurotatoria</taxon>
        <taxon>Bdelloidea</taxon>
        <taxon>Adinetida</taxon>
        <taxon>Adinetidae</taxon>
        <taxon>Adineta</taxon>
    </lineage>
</organism>
<keyword evidence="1" id="KW-1133">Transmembrane helix</keyword>
<keyword evidence="1" id="KW-0812">Transmembrane</keyword>
<evidence type="ECO:0000313" key="2">
    <source>
        <dbReference type="EMBL" id="CAF0893098.1"/>
    </source>
</evidence>
<dbReference type="Proteomes" id="UP000663860">
    <property type="component" value="Unassembled WGS sequence"/>
</dbReference>
<proteinExistence type="predicted"/>
<evidence type="ECO:0000313" key="4">
    <source>
        <dbReference type="Proteomes" id="UP000663868"/>
    </source>
</evidence>
<reference evidence="3" key="1">
    <citation type="submission" date="2021-02" db="EMBL/GenBank/DDBJ databases">
        <authorList>
            <person name="Nowell W R."/>
        </authorList>
    </citation>
    <scope>NUCLEOTIDE SEQUENCE</scope>
</reference>
<gene>
    <name evidence="2" type="ORF">IZO911_LOCUS11830</name>
    <name evidence="3" type="ORF">KXQ929_LOCUS15562</name>
</gene>
<feature type="transmembrane region" description="Helical" evidence="1">
    <location>
        <begin position="54"/>
        <end position="77"/>
    </location>
</feature>